<dbReference type="InterPro" id="IPR036390">
    <property type="entry name" value="WH_DNA-bd_sf"/>
</dbReference>
<dbReference type="PRINTS" id="PR00778">
    <property type="entry name" value="HTHARSR"/>
</dbReference>
<dbReference type="Pfam" id="PF01022">
    <property type="entry name" value="HTH_5"/>
    <property type="match status" value="1"/>
</dbReference>
<dbReference type="Proteomes" id="UP000076234">
    <property type="component" value="Chromosome"/>
</dbReference>
<organism evidence="5 6">
    <name type="scientific">Sphingopyxis terrae subsp. terrae NBRC 15098</name>
    <dbReference type="NCBI Taxonomy" id="1219058"/>
    <lineage>
        <taxon>Bacteria</taxon>
        <taxon>Pseudomonadati</taxon>
        <taxon>Pseudomonadota</taxon>
        <taxon>Alphaproteobacteria</taxon>
        <taxon>Sphingomonadales</taxon>
        <taxon>Sphingomonadaceae</taxon>
        <taxon>Sphingopyxis</taxon>
    </lineage>
</organism>
<keyword evidence="2" id="KW-0238">DNA-binding</keyword>
<dbReference type="EMBL" id="CP013342">
    <property type="protein sequence ID" value="AMU95789.1"/>
    <property type="molecule type" value="Genomic_DNA"/>
</dbReference>
<evidence type="ECO:0000256" key="3">
    <source>
        <dbReference type="ARBA" id="ARBA00023163"/>
    </source>
</evidence>
<dbReference type="InterPro" id="IPR011991">
    <property type="entry name" value="ArsR-like_HTH"/>
</dbReference>
<evidence type="ECO:0000313" key="5">
    <source>
        <dbReference type="EMBL" id="AMU95789.1"/>
    </source>
</evidence>
<gene>
    <name evidence="5" type="ORF">AOA14_14340</name>
</gene>
<evidence type="ECO:0000313" key="6">
    <source>
        <dbReference type="Proteomes" id="UP000076234"/>
    </source>
</evidence>
<dbReference type="KEGG" id="ster:AOA14_14340"/>
<dbReference type="PANTHER" id="PTHR43132:SF2">
    <property type="entry name" value="ARSENICAL RESISTANCE OPERON REPRESSOR ARSR-RELATED"/>
    <property type="match status" value="1"/>
</dbReference>
<dbReference type="GO" id="GO:0003677">
    <property type="term" value="F:DNA binding"/>
    <property type="evidence" value="ECO:0007669"/>
    <property type="project" value="UniProtKB-KW"/>
</dbReference>
<evidence type="ECO:0000259" key="4">
    <source>
        <dbReference type="PROSITE" id="PS50987"/>
    </source>
</evidence>
<dbReference type="InterPro" id="IPR051011">
    <property type="entry name" value="Metal_resp_trans_reg"/>
</dbReference>
<dbReference type="SMART" id="SM00418">
    <property type="entry name" value="HTH_ARSR"/>
    <property type="match status" value="1"/>
</dbReference>
<dbReference type="InterPro" id="IPR036388">
    <property type="entry name" value="WH-like_DNA-bd_sf"/>
</dbReference>
<dbReference type="AlphaFoldDB" id="A0A142W1E4"/>
<dbReference type="SUPFAM" id="SSF46785">
    <property type="entry name" value="Winged helix' DNA-binding domain"/>
    <property type="match status" value="1"/>
</dbReference>
<feature type="domain" description="HTH arsR-type" evidence="4">
    <location>
        <begin position="3"/>
        <end position="97"/>
    </location>
</feature>
<dbReference type="PROSITE" id="PS50987">
    <property type="entry name" value="HTH_ARSR_2"/>
    <property type="match status" value="1"/>
</dbReference>
<evidence type="ECO:0000256" key="1">
    <source>
        <dbReference type="ARBA" id="ARBA00023015"/>
    </source>
</evidence>
<dbReference type="CDD" id="cd00090">
    <property type="entry name" value="HTH_ARSR"/>
    <property type="match status" value="1"/>
</dbReference>
<dbReference type="Gene3D" id="1.10.10.10">
    <property type="entry name" value="Winged helix-like DNA-binding domain superfamily/Winged helix DNA-binding domain"/>
    <property type="match status" value="1"/>
</dbReference>
<keyword evidence="3" id="KW-0804">Transcription</keyword>
<name>A0A142W1E4_9SPHN</name>
<dbReference type="STRING" id="1219058.AOA14_14340"/>
<protein>
    <recommendedName>
        <fullName evidence="4">HTH arsR-type domain-containing protein</fullName>
    </recommendedName>
</protein>
<keyword evidence="1" id="KW-0805">Transcription regulation</keyword>
<dbReference type="RefSeq" id="WP_062902280.1">
    <property type="nucleotide sequence ID" value="NZ_CP013342.1"/>
</dbReference>
<dbReference type="NCBIfam" id="NF033788">
    <property type="entry name" value="HTH_metalloreg"/>
    <property type="match status" value="1"/>
</dbReference>
<accession>A0A142W1E4</accession>
<proteinExistence type="predicted"/>
<dbReference type="InterPro" id="IPR001845">
    <property type="entry name" value="HTH_ArsR_DNA-bd_dom"/>
</dbReference>
<sequence>MTGEALIDDDLVELLRVLAHPVRLKLIFAVRDQELAVGQIESATGIGQPLLSQQLGVLRNARIVETRREAKQIFYRLKPEALAPVRAFADQFGVSPAATTSTRDASASAAHFARILR</sequence>
<reference evidence="5 6" key="2">
    <citation type="journal article" date="2016" name="Genome Announc.">
        <title>Complete Genome Sequence of Sphingopyxis terrae Strain 203-1 (NBRC 111660), a Polyethylene Glycol Degrader.</title>
        <authorList>
            <person name="Ohtsubo Y."/>
            <person name="Nonoyama S."/>
            <person name="Nagata Y."/>
            <person name="Numata M."/>
            <person name="Tsuchikane K."/>
            <person name="Hosoyama A."/>
            <person name="Yamazoe A."/>
            <person name="Tsuda M."/>
            <person name="Fujita N."/>
            <person name="Kawai F."/>
        </authorList>
    </citation>
    <scope>NUCLEOTIDE SEQUENCE [LARGE SCALE GENOMIC DNA]</scope>
    <source>
        <strain evidence="5 6">203-1</strain>
    </source>
</reference>
<evidence type="ECO:0000256" key="2">
    <source>
        <dbReference type="ARBA" id="ARBA00023125"/>
    </source>
</evidence>
<dbReference type="GO" id="GO:0003700">
    <property type="term" value="F:DNA-binding transcription factor activity"/>
    <property type="evidence" value="ECO:0007669"/>
    <property type="project" value="InterPro"/>
</dbReference>
<reference evidence="6" key="1">
    <citation type="submission" date="2015-11" db="EMBL/GenBank/DDBJ databases">
        <title>Complete genome sequence of a polyethylene glycol-degrading strain Sphingopyxis terrae strain 203-1 (NBRC 15098).</title>
        <authorList>
            <person name="Yoshiyuki O."/>
            <person name="Shouta N."/>
            <person name="Nagata Y."/>
            <person name="Numata M."/>
            <person name="Tsuchikane K."/>
            <person name="Hosoyama A."/>
            <person name="Yamazoe A."/>
            <person name="Tsuda M."/>
            <person name="Fujita N."/>
            <person name="Kawai F."/>
        </authorList>
    </citation>
    <scope>NUCLEOTIDE SEQUENCE [LARGE SCALE GENOMIC DNA]</scope>
    <source>
        <strain evidence="6">203-1</strain>
    </source>
</reference>
<dbReference type="PANTHER" id="PTHR43132">
    <property type="entry name" value="ARSENICAL RESISTANCE OPERON REPRESSOR ARSR-RELATED"/>
    <property type="match status" value="1"/>
</dbReference>